<dbReference type="Proteomes" id="UP000241167">
    <property type="component" value="Unassembled WGS sequence"/>
</dbReference>
<dbReference type="InterPro" id="IPR027417">
    <property type="entry name" value="P-loop_NTPase"/>
</dbReference>
<gene>
    <name evidence="2" type="ORF">C7I55_02975</name>
</gene>
<keyword evidence="3" id="KW-1185">Reference proteome</keyword>
<dbReference type="EMBL" id="PXYI01000001">
    <property type="protein sequence ID" value="PSJ43345.1"/>
    <property type="molecule type" value="Genomic_DNA"/>
</dbReference>
<organism evidence="2 3">
    <name type="scientific">Allosphingosinicella deserti</name>
    <dbReference type="NCBI Taxonomy" id="2116704"/>
    <lineage>
        <taxon>Bacteria</taxon>
        <taxon>Pseudomonadati</taxon>
        <taxon>Pseudomonadota</taxon>
        <taxon>Alphaproteobacteria</taxon>
        <taxon>Sphingomonadales</taxon>
        <taxon>Sphingomonadaceae</taxon>
        <taxon>Allosphingosinicella</taxon>
    </lineage>
</organism>
<accession>A0A2P7QZF9</accession>
<evidence type="ECO:0000313" key="3">
    <source>
        <dbReference type="Proteomes" id="UP000241167"/>
    </source>
</evidence>
<name>A0A2P7QZF9_9SPHN</name>
<reference evidence="2 3" key="1">
    <citation type="submission" date="2018-03" db="EMBL/GenBank/DDBJ databases">
        <title>The draft genome of Sphingosinicella sp. GL-C-18.</title>
        <authorList>
            <person name="Liu L."/>
            <person name="Li L."/>
            <person name="Liang L."/>
            <person name="Zhang X."/>
            <person name="Wang T."/>
        </authorList>
    </citation>
    <scope>NUCLEOTIDE SEQUENCE [LARGE SCALE GENOMIC DNA]</scope>
    <source>
        <strain evidence="2 3">GL-C-18</strain>
    </source>
</reference>
<dbReference type="Pfam" id="PF05729">
    <property type="entry name" value="NACHT"/>
    <property type="match status" value="1"/>
</dbReference>
<dbReference type="AlphaFoldDB" id="A0A2P7QZF9"/>
<proteinExistence type="predicted"/>
<protein>
    <recommendedName>
        <fullName evidence="1">NACHT domain-containing protein</fullName>
    </recommendedName>
</protein>
<comment type="caution">
    <text evidence="2">The sequence shown here is derived from an EMBL/GenBank/DDBJ whole genome shotgun (WGS) entry which is preliminary data.</text>
</comment>
<dbReference type="RefSeq" id="WP_106511364.1">
    <property type="nucleotide sequence ID" value="NZ_PXYI01000001.1"/>
</dbReference>
<dbReference type="Gene3D" id="3.40.50.300">
    <property type="entry name" value="P-loop containing nucleotide triphosphate hydrolases"/>
    <property type="match status" value="1"/>
</dbReference>
<dbReference type="SUPFAM" id="SSF52540">
    <property type="entry name" value="P-loop containing nucleoside triphosphate hydrolases"/>
    <property type="match status" value="1"/>
</dbReference>
<feature type="domain" description="NACHT" evidence="1">
    <location>
        <begin position="306"/>
        <end position="443"/>
    </location>
</feature>
<sequence length="1163" mass="127352">MEGGGAATQGGVGYQDQVAALYMGRMLDQRPRPPKDRPESVRIEATSAVDDALVEMADGRRLFIQAKRALATNGAAWTGMWKAFANQVTTDFRPGDSLSLAIGETTTMATRLREICTRSDEPDVGEWHQRLNEPQRRLAIAIAAALGGDHALALYVCQQLDVDIWPAEGLARDYAPLWMPACDQSPDRLHAVLTGIALEGAAIRQRFAPAELYDRLRADWDIRIDSPESWGAPRYRGAIARSAVVTLPGTGFSRPIGDDFLWPRCLPYDRGRKPDFDDDAPRWREAGDSAAETLRNFPSADLDSVVLIAGPGFGKSTLVQAIAARLANDGLLPAIIRIPELADAGSGIAEFLANEVNSAFGVGIDWAAAAGAGTLVLLLDGLDEVSGSRRSAVLQKLSDYRASSPQVRWLMTVRDPAALAMPEGVRVLELAPLSDEEIDRYVEFYRPGEPALPALIRERLRGRPDLNRLVRIPIFLALMLVLRQEERNISRSDLLETYLEVLFNPKDYKASQDEAVDPTTLRKIAERAAFEALEDDDVGMGAQALDGCTHHLAPEVGPDVVRRSLLSRGVIRRVNAVRFDFPFPIVQEFLASTELLRNHAPELEARLKMIAHRPWAQAIQFALERHPDPEPLVRHLLSTTDDAFHTALRLTGRCVSNGMRLPAGLRDEVGDRLVAIWGRTSWRTAELVAGIIIDAFSQPLHPAVRERLGDRHLIHHGSDAILARHRDQALTLDVMARLLAGDIEHMLNIGELQGEVNRIGGPVFAMYVGAALTNPSDGASGAITALILHMSRGSVPEVDAHDAFSNEELPIGVRLAAWVHTDAPVEDVIEGLISEALRVDDYEHRSSAARALSVPAMSTEAALRLLLDPDLEDEAREKALDYLLADWLRSKERGRIEELARDKSLPNALRDRAELFALAAGAGELIDPLVERMSATDAQMVAAVAIMFGHVPRRGPVERAVELIEARDWSPADRLTIAHSLITGLTYRMEMFSFRSGTLHPIPPHPGRAIPLELIRRWLSLGGYTARERLRLALEAIRIGASSASDLSVLLEDALKEPADSHAADASTAGRAIEELEKGPNRLTLPRLLELLAEEDYNMSSSAASVIAGRGTREAADSLIRAYGRLEDGYLKGAVLDALEPLAGRLGLRVTREGKELRAVSSR</sequence>
<dbReference type="InterPro" id="IPR007111">
    <property type="entry name" value="NACHT_NTPase"/>
</dbReference>
<evidence type="ECO:0000259" key="1">
    <source>
        <dbReference type="Pfam" id="PF05729"/>
    </source>
</evidence>
<evidence type="ECO:0000313" key="2">
    <source>
        <dbReference type="EMBL" id="PSJ43345.1"/>
    </source>
</evidence>